<keyword evidence="6" id="KW-0136">Cellulose degradation</keyword>
<evidence type="ECO:0000256" key="8">
    <source>
        <dbReference type="ARBA" id="ARBA00023295"/>
    </source>
</evidence>
<evidence type="ECO:0000256" key="6">
    <source>
        <dbReference type="ARBA" id="ARBA00023001"/>
    </source>
</evidence>
<proteinExistence type="inferred from homology"/>
<dbReference type="Gene3D" id="3.20.20.80">
    <property type="entry name" value="Glycosidases"/>
    <property type="match status" value="1"/>
</dbReference>
<keyword evidence="8 13" id="KW-0326">Glycosidase</keyword>
<keyword evidence="7" id="KW-0119">Carbohydrate metabolism</keyword>
<evidence type="ECO:0000256" key="7">
    <source>
        <dbReference type="ARBA" id="ARBA00023277"/>
    </source>
</evidence>
<evidence type="ECO:0000256" key="13">
    <source>
        <dbReference type="RuleBase" id="RU361175"/>
    </source>
</evidence>
<evidence type="ECO:0000256" key="3">
    <source>
        <dbReference type="ARBA" id="ARBA00010838"/>
    </source>
</evidence>
<feature type="binding site" evidence="11">
    <location>
        <position position="22"/>
    </location>
    <ligand>
        <name>substrate</name>
    </ligand>
</feature>
<accession>A0A399F5T2</accession>
<feature type="active site" description="Proton donor" evidence="10">
    <location>
        <position position="168"/>
    </location>
</feature>
<evidence type="ECO:0000313" key="14">
    <source>
        <dbReference type="EMBL" id="RIH89971.1"/>
    </source>
</evidence>
<reference evidence="14 15" key="1">
    <citation type="submission" date="2018-08" db="EMBL/GenBank/DDBJ databases">
        <title>Meiothermus terrae DSM 26712 genome sequencing project.</title>
        <authorList>
            <person name="Da Costa M.S."/>
            <person name="Albuquerque L."/>
            <person name="Raposo P."/>
            <person name="Froufe H.J.C."/>
            <person name="Barroso C.S."/>
            <person name="Egas C."/>
        </authorList>
    </citation>
    <scope>NUCLEOTIDE SEQUENCE [LARGE SCALE GENOMIC DNA]</scope>
    <source>
        <strain evidence="14 15">DSM 26712</strain>
    </source>
</reference>
<dbReference type="GO" id="GO:0008422">
    <property type="term" value="F:beta-glucosidase activity"/>
    <property type="evidence" value="ECO:0007669"/>
    <property type="project" value="UniProtKB-EC"/>
</dbReference>
<comment type="catalytic activity">
    <reaction evidence="1 13">
        <text>Hydrolysis of terminal, non-reducing beta-D-glucosyl residues with release of beta-D-glucose.</text>
        <dbReference type="EC" id="3.2.1.21"/>
    </reaction>
</comment>
<evidence type="ECO:0000256" key="1">
    <source>
        <dbReference type="ARBA" id="ARBA00000448"/>
    </source>
</evidence>
<keyword evidence="9" id="KW-0624">Polysaccharide degradation</keyword>
<sequence length="447" mass="49934">MTIRRDDFPGDFVWGTATAAYQIEGAALEDGRAPSIWDTFSHTPGKTRAGDTGDVACDHYRRYREDVALMRDLGVNAYRFSVAWPRVLPQGRGAVNDAGLDFYDRLADALLEAGITPWATLYHWDLPQALEDAGGWPERDTAHALAEYAAVVGQRLGDRVKHWITLNEPWCSAYLGYGNGVHAPGRQDFALSLQAAHHLLLGHGLAAEALRAAVPGARVGVTLNLTPTHPATPDPRDLEAARRYDGFFNRWYLDPLFGFGYPRDVWELYGAMVPRVEPGDLEAVAAPLDFLGVNYYSRSVVRHGGQGPLFVEHVRPEGEYTYMNWEVYPDGIREIVARVAREYRPPAVYITENGACYPDGVDDDGEIHDPRRTAYYQSHLSKCAQAVREGVPLKGYFAWSLLDNFEWAEGYDKRFGLFYVNFATQERRLKQSGRWLKGFLEGGAGAG</sequence>
<keyword evidence="15" id="KW-1185">Reference proteome</keyword>
<protein>
    <recommendedName>
        <fullName evidence="4 13">Beta-glucosidase</fullName>
        <ecNumber evidence="4 13">3.2.1.21</ecNumber>
    </recommendedName>
</protein>
<gene>
    <name evidence="14" type="primary">bglA_1</name>
    <name evidence="14" type="ORF">Mterra_00696</name>
</gene>
<dbReference type="Pfam" id="PF00232">
    <property type="entry name" value="Glyco_hydro_1"/>
    <property type="match status" value="1"/>
</dbReference>
<dbReference type="RefSeq" id="WP_170159539.1">
    <property type="nucleotide sequence ID" value="NZ_QXDL01000017.1"/>
</dbReference>
<dbReference type="PRINTS" id="PR00131">
    <property type="entry name" value="GLHYDRLASE1"/>
</dbReference>
<dbReference type="NCBIfam" id="TIGR03356">
    <property type="entry name" value="BGL"/>
    <property type="match status" value="1"/>
</dbReference>
<feature type="binding site" evidence="11">
    <location>
        <position position="296"/>
    </location>
    <ligand>
        <name>substrate</name>
    </ligand>
</feature>
<dbReference type="EC" id="3.2.1.21" evidence="4 13"/>
<dbReference type="Proteomes" id="UP000265715">
    <property type="component" value="Unassembled WGS sequence"/>
</dbReference>
<dbReference type="PANTHER" id="PTHR10353">
    <property type="entry name" value="GLYCOSYL HYDROLASE"/>
    <property type="match status" value="1"/>
</dbReference>
<feature type="binding site" evidence="11">
    <location>
        <begin position="406"/>
        <end position="407"/>
    </location>
    <ligand>
        <name>substrate</name>
    </ligand>
</feature>
<evidence type="ECO:0000256" key="12">
    <source>
        <dbReference type="PROSITE-ProRule" id="PRU10055"/>
    </source>
</evidence>
<comment type="similarity">
    <text evidence="3 13">Belongs to the glycosyl hydrolase 1 family.</text>
</comment>
<dbReference type="InterPro" id="IPR017736">
    <property type="entry name" value="Glyco_hydro_1_beta-glucosidase"/>
</dbReference>
<dbReference type="InterPro" id="IPR033132">
    <property type="entry name" value="GH_1_N_CS"/>
</dbReference>
<dbReference type="FunFam" id="3.20.20.80:FF:000004">
    <property type="entry name" value="Beta-glucosidase 6-phospho-beta-glucosidase"/>
    <property type="match status" value="1"/>
</dbReference>
<dbReference type="PROSITE" id="PS00653">
    <property type="entry name" value="GLYCOSYL_HYDROL_F1_2"/>
    <property type="match status" value="1"/>
</dbReference>
<feature type="active site" description="Nucleophile" evidence="10 12">
    <location>
        <position position="352"/>
    </location>
</feature>
<comment type="caution">
    <text evidence="14">The sequence shown here is derived from an EMBL/GenBank/DDBJ whole genome shotgun (WGS) entry which is preliminary data.</text>
</comment>
<evidence type="ECO:0000256" key="10">
    <source>
        <dbReference type="PIRSR" id="PIRSR617736-1"/>
    </source>
</evidence>
<comment type="pathway">
    <text evidence="2">Glycan metabolism; cellulose degradation.</text>
</comment>
<keyword evidence="5 13" id="KW-0378">Hydrolase</keyword>
<feature type="binding site" evidence="11">
    <location>
        <position position="399"/>
    </location>
    <ligand>
        <name>substrate</name>
    </ligand>
</feature>
<name>A0A399F5T2_9DEIN</name>
<dbReference type="InterPro" id="IPR017853">
    <property type="entry name" value="GH"/>
</dbReference>
<evidence type="ECO:0000256" key="9">
    <source>
        <dbReference type="ARBA" id="ARBA00023326"/>
    </source>
</evidence>
<dbReference type="GO" id="GO:0005829">
    <property type="term" value="C:cytosol"/>
    <property type="evidence" value="ECO:0007669"/>
    <property type="project" value="TreeGrafter"/>
</dbReference>
<evidence type="ECO:0000313" key="15">
    <source>
        <dbReference type="Proteomes" id="UP000265715"/>
    </source>
</evidence>
<dbReference type="SUPFAM" id="SSF51445">
    <property type="entry name" value="(Trans)glycosidases"/>
    <property type="match status" value="1"/>
</dbReference>
<dbReference type="PROSITE" id="PS00572">
    <property type="entry name" value="GLYCOSYL_HYDROL_F1_1"/>
    <property type="match status" value="1"/>
</dbReference>
<dbReference type="AlphaFoldDB" id="A0A399F5T2"/>
<dbReference type="PANTHER" id="PTHR10353:SF36">
    <property type="entry name" value="LP05116P"/>
    <property type="match status" value="1"/>
</dbReference>
<dbReference type="InterPro" id="IPR001360">
    <property type="entry name" value="Glyco_hydro_1"/>
</dbReference>
<organism evidence="14 15">
    <name type="scientific">Calidithermus terrae</name>
    <dbReference type="NCBI Taxonomy" id="1408545"/>
    <lineage>
        <taxon>Bacteria</taxon>
        <taxon>Thermotogati</taxon>
        <taxon>Deinococcota</taxon>
        <taxon>Deinococci</taxon>
        <taxon>Thermales</taxon>
        <taxon>Thermaceae</taxon>
        <taxon>Calidithermus</taxon>
    </lineage>
</organism>
<feature type="binding site" evidence="11">
    <location>
        <position position="123"/>
    </location>
    <ligand>
        <name>substrate</name>
    </ligand>
</feature>
<evidence type="ECO:0000256" key="11">
    <source>
        <dbReference type="PIRSR" id="PIRSR617736-2"/>
    </source>
</evidence>
<evidence type="ECO:0000256" key="4">
    <source>
        <dbReference type="ARBA" id="ARBA00012744"/>
    </source>
</evidence>
<dbReference type="InterPro" id="IPR018120">
    <property type="entry name" value="Glyco_hydro_1_AS"/>
</dbReference>
<dbReference type="GO" id="GO:0030245">
    <property type="term" value="P:cellulose catabolic process"/>
    <property type="evidence" value="ECO:0007669"/>
    <property type="project" value="UniProtKB-KW"/>
</dbReference>
<evidence type="ECO:0000256" key="2">
    <source>
        <dbReference type="ARBA" id="ARBA00004987"/>
    </source>
</evidence>
<evidence type="ECO:0000256" key="5">
    <source>
        <dbReference type="ARBA" id="ARBA00022801"/>
    </source>
</evidence>
<feature type="binding site" evidence="11">
    <location>
        <position position="167"/>
    </location>
    <ligand>
        <name>substrate</name>
    </ligand>
</feature>
<dbReference type="EMBL" id="QXDL01000017">
    <property type="protein sequence ID" value="RIH89971.1"/>
    <property type="molecule type" value="Genomic_DNA"/>
</dbReference>